<dbReference type="Pfam" id="PF00665">
    <property type="entry name" value="rve"/>
    <property type="match status" value="1"/>
</dbReference>
<dbReference type="InterPro" id="IPR012337">
    <property type="entry name" value="RNaseH-like_sf"/>
</dbReference>
<name>A0ABM0MG08_SACKO</name>
<feature type="domain" description="Integrase catalytic" evidence="1">
    <location>
        <begin position="1"/>
        <end position="119"/>
    </location>
</feature>
<accession>A0ABM0MG08</accession>
<evidence type="ECO:0000259" key="1">
    <source>
        <dbReference type="PROSITE" id="PS50994"/>
    </source>
</evidence>
<dbReference type="Gene3D" id="3.30.420.10">
    <property type="entry name" value="Ribonuclease H-like superfamily/Ribonuclease H"/>
    <property type="match status" value="1"/>
</dbReference>
<gene>
    <name evidence="3" type="primary">LOC100371729</name>
</gene>
<dbReference type="PANTHER" id="PTHR37984:SF10">
    <property type="entry name" value="RIBONUCLEASE H"/>
    <property type="match status" value="1"/>
</dbReference>
<organism evidence="2 3">
    <name type="scientific">Saccoglossus kowalevskii</name>
    <name type="common">Acorn worm</name>
    <dbReference type="NCBI Taxonomy" id="10224"/>
    <lineage>
        <taxon>Eukaryota</taxon>
        <taxon>Metazoa</taxon>
        <taxon>Hemichordata</taxon>
        <taxon>Enteropneusta</taxon>
        <taxon>Harrimaniidae</taxon>
        <taxon>Saccoglossus</taxon>
    </lineage>
</organism>
<dbReference type="Proteomes" id="UP000694865">
    <property type="component" value="Unplaced"/>
</dbReference>
<reference evidence="3" key="1">
    <citation type="submission" date="2025-08" db="UniProtKB">
        <authorList>
            <consortium name="RefSeq"/>
        </authorList>
    </citation>
    <scope>IDENTIFICATION</scope>
    <source>
        <tissue evidence="3">Testes</tissue>
    </source>
</reference>
<dbReference type="RefSeq" id="XP_006818949.1">
    <property type="nucleotide sequence ID" value="XM_006818886.1"/>
</dbReference>
<dbReference type="InterPro" id="IPR050951">
    <property type="entry name" value="Retrovirus_Pol_polyprotein"/>
</dbReference>
<sequence>MTSTISERNIDELRLIFADHGLPEEAVSDNGPQFTSVEFSEFMHKNGIKHTLVPPYHPQSNGAAERSVRVVKKALLKQVLQCTMDVSMKHRIANFLLRCRTTPHSTTGVSPAELMVKRRLRTRVSLIKPDIAQFVESKCKRDRVRDRV</sequence>
<keyword evidence="2" id="KW-1185">Reference proteome</keyword>
<proteinExistence type="predicted"/>
<dbReference type="GeneID" id="100371729"/>
<dbReference type="PANTHER" id="PTHR37984">
    <property type="entry name" value="PROTEIN CBG26694"/>
    <property type="match status" value="1"/>
</dbReference>
<dbReference type="InterPro" id="IPR001584">
    <property type="entry name" value="Integrase_cat-core"/>
</dbReference>
<dbReference type="InterPro" id="IPR036397">
    <property type="entry name" value="RNaseH_sf"/>
</dbReference>
<dbReference type="SUPFAM" id="SSF53098">
    <property type="entry name" value="Ribonuclease H-like"/>
    <property type="match status" value="1"/>
</dbReference>
<dbReference type="PROSITE" id="PS50994">
    <property type="entry name" value="INTEGRASE"/>
    <property type="match status" value="1"/>
</dbReference>
<evidence type="ECO:0000313" key="2">
    <source>
        <dbReference type="Proteomes" id="UP000694865"/>
    </source>
</evidence>
<protein>
    <submittedName>
        <fullName evidence="3">Uncharacterized protein K02A2.6-like</fullName>
    </submittedName>
</protein>
<evidence type="ECO:0000313" key="3">
    <source>
        <dbReference type="RefSeq" id="XP_006818949.1"/>
    </source>
</evidence>